<evidence type="ECO:0000256" key="1">
    <source>
        <dbReference type="SAM" id="SignalP"/>
    </source>
</evidence>
<dbReference type="SUPFAM" id="SSF74653">
    <property type="entry name" value="TolA/TonB C-terminal domain"/>
    <property type="match status" value="1"/>
</dbReference>
<proteinExistence type="predicted"/>
<dbReference type="Pfam" id="PF13103">
    <property type="entry name" value="TonB_2"/>
    <property type="match status" value="1"/>
</dbReference>
<dbReference type="Gene3D" id="3.30.1150.10">
    <property type="match status" value="1"/>
</dbReference>
<gene>
    <name evidence="2" type="ORF">SAMN05421789_10468</name>
</gene>
<sequence length="236" mass="27756">MKIHFLFFCFISAFCNAQNQYPFFPKDQHCYLGSFPEFYKDFHQILNENKLKPCENKKEFFTASVLIKTDNTAEILENKTSQENKCSFELSKEVMKHMDKWIPAKIDGKETATIARILIYMDDLFENYKNGYTINNVMTKSDFDVQEFRSEVVKKVDMDDFTFKGKGNLKIKTKFAINEQGELDELEMIESSGLKEFDEMILRAIKRTLKNRKWTPAKIHDVPIKSTFILPFSIKI</sequence>
<feature type="chain" id="PRO_5012839929" evidence="1">
    <location>
        <begin position="18"/>
        <end position="236"/>
    </location>
</feature>
<keyword evidence="3" id="KW-1185">Reference proteome</keyword>
<dbReference type="EMBL" id="FTOI01000004">
    <property type="protein sequence ID" value="SIS66610.1"/>
    <property type="molecule type" value="Genomic_DNA"/>
</dbReference>
<reference evidence="3" key="1">
    <citation type="submission" date="2017-01" db="EMBL/GenBank/DDBJ databases">
        <authorList>
            <person name="Varghese N."/>
            <person name="Submissions S."/>
        </authorList>
    </citation>
    <scope>NUCLEOTIDE SEQUENCE [LARGE SCALE GENOMIC DNA]</scope>
    <source>
        <strain evidence="3">DSM 23145</strain>
    </source>
</reference>
<keyword evidence="1" id="KW-0732">Signal</keyword>
<dbReference type="STRING" id="713588.SAMN05421789_10468"/>
<name>A0A1N7KYX9_9FLAO</name>
<protein>
    <submittedName>
        <fullName evidence="2">TonB C terminal</fullName>
    </submittedName>
</protein>
<accession>A0A1N7KYX9</accession>
<evidence type="ECO:0000313" key="2">
    <source>
        <dbReference type="EMBL" id="SIS66610.1"/>
    </source>
</evidence>
<dbReference type="AlphaFoldDB" id="A0A1N7KYX9"/>
<dbReference type="Proteomes" id="UP000185839">
    <property type="component" value="Unassembled WGS sequence"/>
</dbReference>
<organism evidence="2 3">
    <name type="scientific">Kaistella chaponensis</name>
    <dbReference type="NCBI Taxonomy" id="713588"/>
    <lineage>
        <taxon>Bacteria</taxon>
        <taxon>Pseudomonadati</taxon>
        <taxon>Bacteroidota</taxon>
        <taxon>Flavobacteriia</taxon>
        <taxon>Flavobacteriales</taxon>
        <taxon>Weeksellaceae</taxon>
        <taxon>Chryseobacterium group</taxon>
        <taxon>Kaistella</taxon>
    </lineage>
</organism>
<feature type="signal peptide" evidence="1">
    <location>
        <begin position="1"/>
        <end position="17"/>
    </location>
</feature>
<evidence type="ECO:0000313" key="3">
    <source>
        <dbReference type="Proteomes" id="UP000185839"/>
    </source>
</evidence>